<dbReference type="Pfam" id="PF21056">
    <property type="entry name" value="ZSWIM1-3_RNaseH-like"/>
    <property type="match status" value="1"/>
</dbReference>
<protein>
    <recommendedName>
        <fullName evidence="1">ZSWIM1/3 RNaseH-like domain-containing protein</fullName>
    </recommendedName>
</protein>
<evidence type="ECO:0000313" key="2">
    <source>
        <dbReference type="EMBL" id="KUF85300.1"/>
    </source>
</evidence>
<dbReference type="PANTHER" id="PTHR31569:SF4">
    <property type="entry name" value="SWIM-TYPE DOMAIN-CONTAINING PROTEIN"/>
    <property type="match status" value="1"/>
</dbReference>
<dbReference type="PANTHER" id="PTHR31569">
    <property type="entry name" value="SWIM-TYPE DOMAIN-CONTAINING PROTEIN"/>
    <property type="match status" value="1"/>
</dbReference>
<accession>A0A0W8CMQ3</accession>
<comment type="caution">
    <text evidence="2">The sequence shown here is derived from an EMBL/GenBank/DDBJ whole genome shotgun (WGS) entry which is preliminary data.</text>
</comment>
<sequence length="243" mass="27406">MKRLFRAFPEVVLVDTTHGTNQNRYKLFSFVVHDVFGKGQYVQHALILNETKPLLRCAVDSFKRSSPEWQNVKVVISDKAFHEKDVMLEAFTGARQLLCLFHVQKWLHEQVGTRVVASIAVKNEVKSSLSALIYSKSEEDYLTQRSALLHHLGGSSKNGRRHLNVAFTARVAEEEYIGEINRVGSRPQIEGEDHELADLALHVSNHAFDYVKAEYSYAAVGGSAHYSVNITESEQAQLKPVLN</sequence>
<evidence type="ECO:0000259" key="1">
    <source>
        <dbReference type="Pfam" id="PF21056"/>
    </source>
</evidence>
<feature type="domain" description="ZSWIM1/3 RNaseH-like" evidence="1">
    <location>
        <begin position="1"/>
        <end position="97"/>
    </location>
</feature>
<dbReference type="Proteomes" id="UP000054636">
    <property type="component" value="Unassembled WGS sequence"/>
</dbReference>
<gene>
    <name evidence="2" type="ORF">AM588_10000876</name>
</gene>
<name>A0A0W8CMQ3_PHYNI</name>
<dbReference type="InterPro" id="IPR048324">
    <property type="entry name" value="ZSWIM1-3_RNaseH-like"/>
</dbReference>
<reference evidence="2 3" key="1">
    <citation type="submission" date="2015-11" db="EMBL/GenBank/DDBJ databases">
        <title>Genomes and virulence difference between two physiological races of Phytophthora nicotianae.</title>
        <authorList>
            <person name="Liu H."/>
            <person name="Ma X."/>
            <person name="Yu H."/>
            <person name="Fang D."/>
            <person name="Li Y."/>
            <person name="Wang X."/>
            <person name="Wang W."/>
            <person name="Dong Y."/>
            <person name="Xiao B."/>
        </authorList>
    </citation>
    <scope>NUCLEOTIDE SEQUENCE [LARGE SCALE GENOMIC DNA]</scope>
    <source>
        <strain evidence="3">race 1</strain>
    </source>
</reference>
<dbReference type="AlphaFoldDB" id="A0A0W8CMQ3"/>
<organism evidence="2 3">
    <name type="scientific">Phytophthora nicotianae</name>
    <name type="common">Potato buckeye rot agent</name>
    <name type="synonym">Phytophthora parasitica</name>
    <dbReference type="NCBI Taxonomy" id="4792"/>
    <lineage>
        <taxon>Eukaryota</taxon>
        <taxon>Sar</taxon>
        <taxon>Stramenopiles</taxon>
        <taxon>Oomycota</taxon>
        <taxon>Peronosporomycetes</taxon>
        <taxon>Peronosporales</taxon>
        <taxon>Peronosporaceae</taxon>
        <taxon>Phytophthora</taxon>
    </lineage>
</organism>
<evidence type="ECO:0000313" key="3">
    <source>
        <dbReference type="Proteomes" id="UP000054636"/>
    </source>
</evidence>
<dbReference type="InterPro" id="IPR052579">
    <property type="entry name" value="Zinc_finger_SWIM"/>
</dbReference>
<proteinExistence type="predicted"/>
<dbReference type="EMBL" id="LNFP01001704">
    <property type="protein sequence ID" value="KUF85300.1"/>
    <property type="molecule type" value="Genomic_DNA"/>
</dbReference>